<dbReference type="PANTHER" id="PTHR37391">
    <property type="entry name" value="E3 UBIQUITIN-PROTEIN LIGASE"/>
    <property type="match status" value="1"/>
</dbReference>
<evidence type="ECO:0008006" key="3">
    <source>
        <dbReference type="Google" id="ProtNLM"/>
    </source>
</evidence>
<dbReference type="PANTHER" id="PTHR37391:SF2">
    <property type="entry name" value="E3 UBIQUITIN-PROTEIN LIGASE"/>
    <property type="match status" value="1"/>
</dbReference>
<gene>
    <name evidence="1" type="ORF">QJS10_CPA07g00493</name>
</gene>
<sequence length="148" mass="16990">MKVAIFDATTSRDHVRGLISDLAERLVHLFCVVLHHPLIHDDLFFQYPSESELVDHLKSSEESLLKVREEGIFDSDEPWRTKIRSVLPPDEVVVKHIKTGDDLRVLRRVIAKFFSDQIFKFQGLLFENIDGHVGFIGNYHEAIGHVCG</sequence>
<proteinExistence type="predicted"/>
<dbReference type="AlphaFoldDB" id="A0AAV9EIR2"/>
<accession>A0AAV9EIR2</accession>
<reference evidence="1" key="2">
    <citation type="submission" date="2023-06" db="EMBL/GenBank/DDBJ databases">
        <authorList>
            <person name="Ma L."/>
            <person name="Liu K.-W."/>
            <person name="Li Z."/>
            <person name="Hsiao Y.-Y."/>
            <person name="Qi Y."/>
            <person name="Fu T."/>
            <person name="Tang G."/>
            <person name="Zhang D."/>
            <person name="Sun W.-H."/>
            <person name="Liu D.-K."/>
            <person name="Li Y."/>
            <person name="Chen G.-Z."/>
            <person name="Liu X.-D."/>
            <person name="Liao X.-Y."/>
            <person name="Jiang Y.-T."/>
            <person name="Yu X."/>
            <person name="Hao Y."/>
            <person name="Huang J."/>
            <person name="Zhao X.-W."/>
            <person name="Ke S."/>
            <person name="Chen Y.-Y."/>
            <person name="Wu W.-L."/>
            <person name="Hsu J.-L."/>
            <person name="Lin Y.-F."/>
            <person name="Huang M.-D."/>
            <person name="Li C.-Y."/>
            <person name="Huang L."/>
            <person name="Wang Z.-W."/>
            <person name="Zhao X."/>
            <person name="Zhong W.-Y."/>
            <person name="Peng D.-H."/>
            <person name="Ahmad S."/>
            <person name="Lan S."/>
            <person name="Zhang J.-S."/>
            <person name="Tsai W.-C."/>
            <person name="Van De Peer Y."/>
            <person name="Liu Z.-J."/>
        </authorList>
    </citation>
    <scope>NUCLEOTIDE SEQUENCE</scope>
    <source>
        <strain evidence="1">CP</strain>
        <tissue evidence="1">Leaves</tissue>
    </source>
</reference>
<name>A0AAV9EIR2_ACOCL</name>
<evidence type="ECO:0000313" key="2">
    <source>
        <dbReference type="Proteomes" id="UP001180020"/>
    </source>
</evidence>
<organism evidence="1 2">
    <name type="scientific">Acorus calamus</name>
    <name type="common">Sweet flag</name>
    <dbReference type="NCBI Taxonomy" id="4465"/>
    <lineage>
        <taxon>Eukaryota</taxon>
        <taxon>Viridiplantae</taxon>
        <taxon>Streptophyta</taxon>
        <taxon>Embryophyta</taxon>
        <taxon>Tracheophyta</taxon>
        <taxon>Spermatophyta</taxon>
        <taxon>Magnoliopsida</taxon>
        <taxon>Liliopsida</taxon>
        <taxon>Acoraceae</taxon>
        <taxon>Acorus</taxon>
    </lineage>
</organism>
<dbReference type="Proteomes" id="UP001180020">
    <property type="component" value="Unassembled WGS sequence"/>
</dbReference>
<comment type="caution">
    <text evidence="1">The sequence shown here is derived from an EMBL/GenBank/DDBJ whole genome shotgun (WGS) entry which is preliminary data.</text>
</comment>
<protein>
    <recommendedName>
        <fullName evidence="3">Universal stress protein</fullName>
    </recommendedName>
</protein>
<dbReference type="EMBL" id="JAUJYO010000007">
    <property type="protein sequence ID" value="KAK1312663.1"/>
    <property type="molecule type" value="Genomic_DNA"/>
</dbReference>
<evidence type="ECO:0000313" key="1">
    <source>
        <dbReference type="EMBL" id="KAK1312663.1"/>
    </source>
</evidence>
<keyword evidence="2" id="KW-1185">Reference proteome</keyword>
<reference evidence="1" key="1">
    <citation type="journal article" date="2023" name="Nat. Commun.">
        <title>Diploid and tetraploid genomes of Acorus and the evolution of monocots.</title>
        <authorList>
            <person name="Ma L."/>
            <person name="Liu K.W."/>
            <person name="Li Z."/>
            <person name="Hsiao Y.Y."/>
            <person name="Qi Y."/>
            <person name="Fu T."/>
            <person name="Tang G.D."/>
            <person name="Zhang D."/>
            <person name="Sun W.H."/>
            <person name="Liu D.K."/>
            <person name="Li Y."/>
            <person name="Chen G.Z."/>
            <person name="Liu X.D."/>
            <person name="Liao X.Y."/>
            <person name="Jiang Y.T."/>
            <person name="Yu X."/>
            <person name="Hao Y."/>
            <person name="Huang J."/>
            <person name="Zhao X.W."/>
            <person name="Ke S."/>
            <person name="Chen Y.Y."/>
            <person name="Wu W.L."/>
            <person name="Hsu J.L."/>
            <person name="Lin Y.F."/>
            <person name="Huang M.D."/>
            <person name="Li C.Y."/>
            <person name="Huang L."/>
            <person name="Wang Z.W."/>
            <person name="Zhao X."/>
            <person name="Zhong W.Y."/>
            <person name="Peng D.H."/>
            <person name="Ahmad S."/>
            <person name="Lan S."/>
            <person name="Zhang J.S."/>
            <person name="Tsai W.C."/>
            <person name="Van de Peer Y."/>
            <person name="Liu Z.J."/>
        </authorList>
    </citation>
    <scope>NUCLEOTIDE SEQUENCE</scope>
    <source>
        <strain evidence="1">CP</strain>
    </source>
</reference>